<proteinExistence type="inferred from homology"/>
<keyword evidence="5 6" id="KW-0472">Membrane</keyword>
<dbReference type="PANTHER" id="PTHR38344:SF1">
    <property type="entry name" value="INORGANIC CARBON TRANSPORTER SUBUNIT DABA-RELATED"/>
    <property type="match status" value="1"/>
</dbReference>
<keyword evidence="8" id="KW-1185">Reference proteome</keyword>
<feature type="binding site" evidence="6">
    <location>
        <position position="507"/>
    </location>
    <ligand>
        <name>Zn(2+)</name>
        <dbReference type="ChEBI" id="CHEBI:29105"/>
    </ligand>
</feature>
<dbReference type="PANTHER" id="PTHR38344">
    <property type="entry name" value="UPF0753 PROTEIN AQ_863"/>
    <property type="match status" value="1"/>
</dbReference>
<evidence type="ECO:0000256" key="4">
    <source>
        <dbReference type="ARBA" id="ARBA00022833"/>
    </source>
</evidence>
<feature type="binding site" evidence="6">
    <location>
        <position position="492"/>
    </location>
    <ligand>
        <name>Zn(2+)</name>
        <dbReference type="ChEBI" id="CHEBI:29105"/>
    </ligand>
</feature>
<dbReference type="GO" id="GO:0005886">
    <property type="term" value="C:plasma membrane"/>
    <property type="evidence" value="ECO:0007669"/>
    <property type="project" value="UniProtKB-SubCell"/>
</dbReference>
<feature type="binding site" evidence="6">
    <location>
        <position position="332"/>
    </location>
    <ligand>
        <name>Zn(2+)</name>
        <dbReference type="ChEBI" id="CHEBI:29105"/>
    </ligand>
</feature>
<dbReference type="Pfam" id="PF10070">
    <property type="entry name" value="DabA"/>
    <property type="match status" value="1"/>
</dbReference>
<keyword evidence="1 6" id="KW-0813">Transport</keyword>
<evidence type="ECO:0000256" key="1">
    <source>
        <dbReference type="ARBA" id="ARBA00022448"/>
    </source>
</evidence>
<organism evidence="7 8">
    <name type="scientific">Rhodosalinus halophilus</name>
    <dbReference type="NCBI Taxonomy" id="2259333"/>
    <lineage>
        <taxon>Bacteria</taxon>
        <taxon>Pseudomonadati</taxon>
        <taxon>Pseudomonadota</taxon>
        <taxon>Alphaproteobacteria</taxon>
        <taxon>Rhodobacterales</taxon>
        <taxon>Paracoccaceae</taxon>
        <taxon>Rhodosalinus</taxon>
    </lineage>
</organism>
<keyword evidence="2 6" id="KW-1003">Cell membrane</keyword>
<evidence type="ECO:0000256" key="6">
    <source>
        <dbReference type="HAMAP-Rule" id="MF_01871"/>
    </source>
</evidence>
<evidence type="ECO:0000313" key="8">
    <source>
        <dbReference type="Proteomes" id="UP000253370"/>
    </source>
</evidence>
<keyword evidence="4 6" id="KW-0862">Zinc</keyword>
<dbReference type="OrthoDB" id="9805101at2"/>
<comment type="subcellular location">
    <subcellularLocation>
        <location evidence="6">Cell membrane</location>
        <topology evidence="6">Peripheral membrane protein</topology>
    </subcellularLocation>
</comment>
<evidence type="ECO:0000256" key="5">
    <source>
        <dbReference type="ARBA" id="ARBA00023136"/>
    </source>
</evidence>
<gene>
    <name evidence="6" type="primary">dabA</name>
    <name evidence="7" type="ORF">DRV85_10910</name>
</gene>
<accession>A0A365U8M9</accession>
<keyword evidence="3 6" id="KW-0479">Metal-binding</keyword>
<evidence type="ECO:0000256" key="3">
    <source>
        <dbReference type="ARBA" id="ARBA00022723"/>
    </source>
</evidence>
<comment type="subunit">
    <text evidence="6">Forms a complex with DabB.</text>
</comment>
<name>A0A365U8M9_9RHOB</name>
<comment type="function">
    <text evidence="6">Part of an energy-coupled inorganic carbon pump.</text>
</comment>
<evidence type="ECO:0000313" key="7">
    <source>
        <dbReference type="EMBL" id="RBI85188.1"/>
    </source>
</evidence>
<dbReference type="AlphaFoldDB" id="A0A365U8M9"/>
<sequence>MTETRLLVENDTLMQAADAAGRAIPPVWPLASSVAVNPYLGQTGERLATTGARLARVAGVGVTMPRSWYQARLADGRITDDDLAAALEACPHAARPKSLAALREAAAQPERRPHALPTIAEMAADHSGIDWEGLIADRISHWAAAYFDEGQALWKAPKRRGPYAEWRAMATHDLIPEIHGLRGFAAHVFDAPETAEGVIARAAERLGLAPAMLETYFHRLLISMGGWAQYARYRLWQVELGGGTDPIMAEMLAIRLIWEEALLAQYEEDIIDRWERVRRSHAAPVEPTADLVVDEILQEAAERGAQREIAAMFAAEAPERGAERPALQAAFCIDVRSEVFRRALESLDRGIETLGFAGFFGVATKHRGFASDVEELRLPVLLNPGVGSVSGTPDMAEEDRQARFAARASRAWGRFKLAAVSSFAFVEAMGPVYAGKLVRDALGLEPAELPDGPAPRLDPALDLEARIGAAETVLRAMSLTENFARLVILAGHGANVTNNPHASAYHCGACGGYSGEVNARLLAGLLNDPEVRAGVAARGIEIPADTLFLGALHDTTTDAVKLYTADVDASAHGEDLRQAKDWLAQAGKLTRGERALRLPRAGSAAEVEPRSRDWAEVRPEWALAGCRAFIAAPRARTLGKDLSGRAFLHDYDWKQDEGFPVLELIMTAPVVVASWISLQYYGSTVTPDLWGGGNKLLHNVTGGIGVVEGNGGLLRAGLPWQSVHDGEDFQHEPLRLSVCIEAPREAMSAILEKHEGVRALFDNRWLHLFALDEAGQLAWRYAGDLEWEPVAATEAKPRLKAVG</sequence>
<comment type="cofactor">
    <cofactor evidence="6">
        <name>Zn(2+)</name>
        <dbReference type="ChEBI" id="CHEBI:29105"/>
    </cofactor>
</comment>
<dbReference type="Proteomes" id="UP000253370">
    <property type="component" value="Unassembled WGS sequence"/>
</dbReference>
<dbReference type="HAMAP" id="MF_01871">
    <property type="entry name" value="DabA"/>
    <property type="match status" value="1"/>
</dbReference>
<dbReference type="RefSeq" id="WP_113289516.1">
    <property type="nucleotide sequence ID" value="NZ_QNTQ01000008.1"/>
</dbReference>
<reference evidence="7 8" key="1">
    <citation type="submission" date="2018-07" db="EMBL/GenBank/DDBJ databases">
        <title>Rhodosalinus sp. strain E84T genomic sequence and assembly.</title>
        <authorList>
            <person name="Liu Z.-W."/>
            <person name="Lu D.-C."/>
        </authorList>
    </citation>
    <scope>NUCLEOTIDE SEQUENCE [LARGE SCALE GENOMIC DNA]</scope>
    <source>
        <strain evidence="7 8">E84</strain>
    </source>
</reference>
<evidence type="ECO:0000256" key="2">
    <source>
        <dbReference type="ARBA" id="ARBA00022475"/>
    </source>
</evidence>
<dbReference type="EMBL" id="QNTQ01000008">
    <property type="protein sequence ID" value="RBI85188.1"/>
    <property type="molecule type" value="Genomic_DNA"/>
</dbReference>
<feature type="binding site" evidence="6">
    <location>
        <position position="334"/>
    </location>
    <ligand>
        <name>Zn(2+)</name>
        <dbReference type="ChEBI" id="CHEBI:29105"/>
    </ligand>
</feature>
<dbReference type="GO" id="GO:0008270">
    <property type="term" value="F:zinc ion binding"/>
    <property type="evidence" value="ECO:0007669"/>
    <property type="project" value="UniProtKB-UniRule"/>
</dbReference>
<comment type="similarity">
    <text evidence="6">Belongs to the inorganic carbon transporter (TC 9.A.2) DabA family.</text>
</comment>
<dbReference type="InterPro" id="IPR018752">
    <property type="entry name" value="DabA"/>
</dbReference>
<comment type="caution">
    <text evidence="7">The sequence shown here is derived from an EMBL/GenBank/DDBJ whole genome shotgun (WGS) entry which is preliminary data.</text>
</comment>
<protein>
    <recommendedName>
        <fullName evidence="6">Probable inorganic carbon transporter subunit DabA</fullName>
    </recommendedName>
</protein>